<dbReference type="InterPro" id="IPR036624">
    <property type="entry name" value="Hcp1-lik_sf"/>
</dbReference>
<dbReference type="SUPFAM" id="SSF141452">
    <property type="entry name" value="Hcp1-like"/>
    <property type="match status" value="1"/>
</dbReference>
<evidence type="ECO:0000313" key="1">
    <source>
        <dbReference type="EMBL" id="KPX79821.1"/>
    </source>
</evidence>
<dbReference type="Proteomes" id="UP000050469">
    <property type="component" value="Unassembled WGS sequence"/>
</dbReference>
<dbReference type="InterPro" id="IPR053165">
    <property type="entry name" value="HSI-I_assembly_Hcp1"/>
</dbReference>
<accession>A0A0P9U5Q6</accession>
<dbReference type="InterPro" id="IPR008514">
    <property type="entry name" value="T6SS_Hcp"/>
</dbReference>
<reference evidence="2 4" key="2">
    <citation type="submission" date="2018-08" db="EMBL/GenBank/DDBJ databases">
        <title>Recombination of ecologically and evolutionarily significant loci maintains genetic cohesion in the Pseudomonas syringae species complex.</title>
        <authorList>
            <person name="Dillon M."/>
            <person name="Thakur S."/>
            <person name="Almeida R.N.D."/>
            <person name="Weir B.S."/>
            <person name="Guttman D.S."/>
        </authorList>
    </citation>
    <scope>NUCLEOTIDE SEQUENCE [LARGE SCALE GENOMIC DNA]</scope>
    <source>
        <strain evidence="2 4">ICMP 7847</strain>
    </source>
</reference>
<dbReference type="PANTHER" id="PTHR36152">
    <property type="entry name" value="CYTOPLASMIC PROTEIN-RELATED"/>
    <property type="match status" value="1"/>
</dbReference>
<dbReference type="EMBL" id="RBSP01000321">
    <property type="protein sequence ID" value="RMS49737.1"/>
    <property type="molecule type" value="Genomic_DNA"/>
</dbReference>
<dbReference type="Proteomes" id="UP000270873">
    <property type="component" value="Unassembled WGS sequence"/>
</dbReference>
<gene>
    <name evidence="1" type="ORF">ALO53_02979</name>
    <name evidence="2" type="ORF">ALP66_01509</name>
</gene>
<sequence length="212" mass="23687">MAFDAFIQIADIPGEALDEKYSKWIEITGYNFGVNQSTSATASSSGGASSGRTTMTNFTFTKYLDSASCKLMEASCAGQHLKEVKLVLCRAGTDKLKYYEVVLEEVIIADYTQSASAGIPIEIVQLNYGRIKTTYTLQKRVDGTAGGNVTGGWDRINNKKYSWHDHGRSTILHQLQNTDLRFFERQPCAAKECQSQIRRPQFPHLGRRRTGR</sequence>
<evidence type="ECO:0000313" key="2">
    <source>
        <dbReference type="EMBL" id="RMS49737.1"/>
    </source>
</evidence>
<organism evidence="1 3">
    <name type="scientific">Pseudomonas amygdali pv. photiniae</name>
    <dbReference type="NCBI Taxonomy" id="251724"/>
    <lineage>
        <taxon>Bacteria</taxon>
        <taxon>Pseudomonadati</taxon>
        <taxon>Pseudomonadota</taxon>
        <taxon>Gammaproteobacteria</taxon>
        <taxon>Pseudomonadales</taxon>
        <taxon>Pseudomonadaceae</taxon>
        <taxon>Pseudomonas</taxon>
        <taxon>Pseudomonas amygdali</taxon>
    </lineage>
</organism>
<name>A0A0P9U5Q6_PSEA0</name>
<protein>
    <submittedName>
        <fullName evidence="1">Putative type VI secretion system effector</fullName>
    </submittedName>
</protein>
<evidence type="ECO:0000313" key="4">
    <source>
        <dbReference type="Proteomes" id="UP000270873"/>
    </source>
</evidence>
<evidence type="ECO:0000313" key="3">
    <source>
        <dbReference type="Proteomes" id="UP000050469"/>
    </source>
</evidence>
<proteinExistence type="predicted"/>
<dbReference type="Pfam" id="PF05638">
    <property type="entry name" value="T6SS_HCP"/>
    <property type="match status" value="1"/>
</dbReference>
<dbReference type="AlphaFoldDB" id="A0A0P9U5Q6"/>
<dbReference type="Gene3D" id="2.30.110.20">
    <property type="entry name" value="Hcp1-like"/>
    <property type="match status" value="1"/>
</dbReference>
<comment type="caution">
    <text evidence="1">The sequence shown here is derived from an EMBL/GenBank/DDBJ whole genome shotgun (WGS) entry which is preliminary data.</text>
</comment>
<reference evidence="1 3" key="1">
    <citation type="submission" date="2015-09" db="EMBL/GenBank/DDBJ databases">
        <title>Genome announcement of multiple Pseudomonas syringae strains.</title>
        <authorList>
            <person name="Thakur S."/>
            <person name="Wang P.W."/>
            <person name="Gong Y."/>
            <person name="Weir B.S."/>
            <person name="Guttman D.S."/>
        </authorList>
    </citation>
    <scope>NUCLEOTIDE SEQUENCE [LARGE SCALE GENOMIC DNA]</scope>
    <source>
        <strain evidence="1 3">ICMP7840</strain>
    </source>
</reference>
<dbReference type="NCBIfam" id="TIGR03344">
    <property type="entry name" value="VI_effect_Hcp1"/>
    <property type="match status" value="1"/>
</dbReference>
<dbReference type="EMBL" id="LJQO01000057">
    <property type="protein sequence ID" value="KPX79821.1"/>
    <property type="molecule type" value="Genomic_DNA"/>
</dbReference>
<dbReference type="PANTHER" id="PTHR36152:SF5">
    <property type="entry name" value="PROTEIN HCP1"/>
    <property type="match status" value="1"/>
</dbReference>
<dbReference type="PATRIC" id="fig|251724.3.peg.4063"/>